<organism evidence="2 3">
    <name type="scientific">Candidatus Aphodoplasma excrementigallinarum</name>
    <dbReference type="NCBI Taxonomy" id="2840673"/>
    <lineage>
        <taxon>Bacteria</taxon>
        <taxon>Bacillati</taxon>
        <taxon>Bacillota</taxon>
        <taxon>Clostridia</taxon>
        <taxon>Eubacteriales</taxon>
        <taxon>Candidatus Aphodoplasma</taxon>
    </lineage>
</organism>
<reference evidence="2" key="1">
    <citation type="submission" date="2020-10" db="EMBL/GenBank/DDBJ databases">
        <authorList>
            <person name="Gilroy R."/>
        </authorList>
    </citation>
    <scope>NUCLEOTIDE SEQUENCE</scope>
    <source>
        <strain evidence="2">4920</strain>
    </source>
</reference>
<feature type="transmembrane region" description="Helical" evidence="1">
    <location>
        <begin position="6"/>
        <end position="29"/>
    </location>
</feature>
<comment type="caution">
    <text evidence="2">The sequence shown here is derived from an EMBL/GenBank/DDBJ whole genome shotgun (WGS) entry which is preliminary data.</text>
</comment>
<keyword evidence="1" id="KW-1133">Transmembrane helix</keyword>
<dbReference type="EMBL" id="DVOF01000104">
    <property type="protein sequence ID" value="HIV02623.1"/>
    <property type="molecule type" value="Genomic_DNA"/>
</dbReference>
<dbReference type="AlphaFoldDB" id="A0A9D1NGD6"/>
<name>A0A9D1NGD6_9FIRM</name>
<reference evidence="2" key="2">
    <citation type="journal article" date="2021" name="PeerJ">
        <title>Extensive microbial diversity within the chicken gut microbiome revealed by metagenomics and culture.</title>
        <authorList>
            <person name="Gilroy R."/>
            <person name="Ravi A."/>
            <person name="Getino M."/>
            <person name="Pursley I."/>
            <person name="Horton D.L."/>
            <person name="Alikhan N.F."/>
            <person name="Baker D."/>
            <person name="Gharbi K."/>
            <person name="Hall N."/>
            <person name="Watson M."/>
            <person name="Adriaenssens E.M."/>
            <person name="Foster-Nyarko E."/>
            <person name="Jarju S."/>
            <person name="Secka A."/>
            <person name="Antonio M."/>
            <person name="Oren A."/>
            <person name="Chaudhuri R.R."/>
            <person name="La Ragione R."/>
            <person name="Hildebrand F."/>
            <person name="Pallen M.J."/>
        </authorList>
    </citation>
    <scope>NUCLEOTIDE SEQUENCE</scope>
    <source>
        <strain evidence="2">4920</strain>
    </source>
</reference>
<accession>A0A9D1NGD6</accession>
<feature type="transmembrane region" description="Helical" evidence="1">
    <location>
        <begin position="41"/>
        <end position="58"/>
    </location>
</feature>
<gene>
    <name evidence="2" type="ORF">IAC74_03545</name>
</gene>
<keyword evidence="1" id="KW-0472">Membrane</keyword>
<protein>
    <submittedName>
        <fullName evidence="2">Uncharacterized protein</fullName>
    </submittedName>
</protein>
<keyword evidence="1" id="KW-0812">Transmembrane</keyword>
<dbReference type="Proteomes" id="UP000886743">
    <property type="component" value="Unassembled WGS sequence"/>
</dbReference>
<evidence type="ECO:0000313" key="2">
    <source>
        <dbReference type="EMBL" id="HIV02623.1"/>
    </source>
</evidence>
<evidence type="ECO:0000313" key="3">
    <source>
        <dbReference type="Proteomes" id="UP000886743"/>
    </source>
</evidence>
<evidence type="ECO:0000256" key="1">
    <source>
        <dbReference type="SAM" id="Phobius"/>
    </source>
</evidence>
<proteinExistence type="predicted"/>
<sequence length="62" mass="6711">MFLKILGVIVVVIGGAGSFFAKKLLPAVLKREVSAEETVKFKMLMLLFVAVGACLVILPDYL</sequence>